<feature type="chain" id="PRO_5020298873" evidence="1">
    <location>
        <begin position="23"/>
        <end position="471"/>
    </location>
</feature>
<evidence type="ECO:0000313" key="2">
    <source>
        <dbReference type="EMBL" id="RZU42301.1"/>
    </source>
</evidence>
<dbReference type="PROSITE" id="PS51257">
    <property type="entry name" value="PROKAR_LIPOPROTEIN"/>
    <property type="match status" value="1"/>
</dbReference>
<dbReference type="InterPro" id="IPR011486">
    <property type="entry name" value="BBP2"/>
</dbReference>
<feature type="signal peptide" evidence="1">
    <location>
        <begin position="1"/>
        <end position="22"/>
    </location>
</feature>
<evidence type="ECO:0000313" key="3">
    <source>
        <dbReference type="Proteomes" id="UP000292958"/>
    </source>
</evidence>
<evidence type="ECO:0000256" key="1">
    <source>
        <dbReference type="SAM" id="SignalP"/>
    </source>
</evidence>
<proteinExistence type="predicted"/>
<name>A0A4Q7YYH1_9BACT</name>
<gene>
    <name evidence="2" type="ORF">BDD14_3861</name>
</gene>
<dbReference type="EMBL" id="SHKW01000001">
    <property type="protein sequence ID" value="RZU42301.1"/>
    <property type="molecule type" value="Genomic_DNA"/>
</dbReference>
<dbReference type="Proteomes" id="UP000292958">
    <property type="component" value="Unassembled WGS sequence"/>
</dbReference>
<sequence>MRRLAVIGIVGISVIGVSCAKAQQVPNAPSTSTSATANGTQNFLERWVEFYSKDWKGAAAVGPAAARRGLPSPLSSPPFPNSDWSYGGSPTIGESDGNVYPLQTAIDGATRRTKVYGWIEPTANVTTSRDRNYPETNDIYSNRVELGQAVLYVERLPDSVQRDHIDWGFHLTGFFGTDYRSTTNKGYFSSQLLDHDRQYGFDPVLEYVDVYFPHVAKGMNVRAGRFISIPGIEAQLTPNNYIFSHSLLYAVDPFTDTGVLATIQANDRWVVQVGISGSHDVALWTEDAKPSFMGCMSYTTTSVNDNFYLCANGINDGKYAFNNLQMYDSTWYHKFGSTWHMATEMYAMYQRDVPSVTGSIAPEKGTNGANCRPGLQTCLAPEWAMVNYINKQLSPHDFASFRSDFLNDKKGQRTGYATKYSEATLMLSHWVGSTVQIRPELRFDHAWDRKAYDKGTRTNQLTFATDIIFHF</sequence>
<organism evidence="2 3">
    <name type="scientific">Edaphobacter modestus</name>
    <dbReference type="NCBI Taxonomy" id="388466"/>
    <lineage>
        <taxon>Bacteria</taxon>
        <taxon>Pseudomonadati</taxon>
        <taxon>Acidobacteriota</taxon>
        <taxon>Terriglobia</taxon>
        <taxon>Terriglobales</taxon>
        <taxon>Acidobacteriaceae</taxon>
        <taxon>Edaphobacter</taxon>
    </lineage>
</organism>
<comment type="caution">
    <text evidence="2">The sequence shown here is derived from an EMBL/GenBank/DDBJ whole genome shotgun (WGS) entry which is preliminary data.</text>
</comment>
<reference evidence="2 3" key="1">
    <citation type="submission" date="2019-02" db="EMBL/GenBank/DDBJ databases">
        <title>Genomic Encyclopedia of Archaeal and Bacterial Type Strains, Phase II (KMG-II): from individual species to whole genera.</title>
        <authorList>
            <person name="Goeker M."/>
        </authorList>
    </citation>
    <scope>NUCLEOTIDE SEQUENCE [LARGE SCALE GENOMIC DNA]</scope>
    <source>
        <strain evidence="2 3">DSM 18101</strain>
    </source>
</reference>
<protein>
    <submittedName>
        <fullName evidence="2">Putative OmpL-like beta-barrel porin-2</fullName>
    </submittedName>
</protein>
<dbReference type="OrthoDB" id="7486782at2"/>
<keyword evidence="1" id="KW-0732">Signal</keyword>
<keyword evidence="3" id="KW-1185">Reference proteome</keyword>
<dbReference type="Pfam" id="PF07642">
    <property type="entry name" value="BBP2"/>
    <property type="match status" value="1"/>
</dbReference>
<accession>A0A4Q7YYH1</accession>
<dbReference type="AlphaFoldDB" id="A0A4Q7YYH1"/>